<keyword evidence="3 10" id="KW-0716">Sensory transduction</keyword>
<keyword evidence="7 10" id="KW-0472">Membrane</keyword>
<evidence type="ECO:0000256" key="2">
    <source>
        <dbReference type="ARBA" id="ARBA00022475"/>
    </source>
</evidence>
<keyword evidence="9 10" id="KW-0807">Transducer</keyword>
<gene>
    <name evidence="11" type="ORF">CCAP1982_LOCUS6114</name>
</gene>
<dbReference type="AlphaFoldDB" id="A0A811UDZ2"/>
<feature type="transmembrane region" description="Helical" evidence="10">
    <location>
        <begin position="67"/>
        <end position="88"/>
    </location>
</feature>
<dbReference type="OrthoDB" id="8185860at2759"/>
<sequence length="391" mass="44996">MRIIVLKDITPVVDAFACIGFNIDLNKAKGSFSQPVRYFVLLIGVIAWTAALAAYTMQYLTDVDKMVAAMTINVQLFLTTSKNLIFLARRKRFLHLNEALERLALNGNESERILWNTTNRFVLPITRAYRISSELTVSFCVLLPILKLLYYYIFHSEVVLTLPLPGIFPYNYTLPFYFILTTILTILLVYLCAYTIVAIDGLFGWFIYNISAHLQIMSLRLEQILQLPIEDPRFHRHFVDLVNYHKEIIRLSLELDAVYAPIIFLEVTSSSLPICFLAYQLSYLSDPANVPFMCLLMSSIVIQLMIYCFGGEKVQSEASCDQLCENIYLLIPWQNLPQKHCRLLLNPLIRSQRVLVLTGYFFTANRSLLVWIFRTAGSFTAMLFALKEKDV</sequence>
<dbReference type="Pfam" id="PF02949">
    <property type="entry name" value="7tm_6"/>
    <property type="match status" value="1"/>
</dbReference>
<name>A0A811UDZ2_CERCA</name>
<keyword evidence="2" id="KW-1003">Cell membrane</keyword>
<dbReference type="GO" id="GO:0005886">
    <property type="term" value="C:plasma membrane"/>
    <property type="evidence" value="ECO:0007669"/>
    <property type="project" value="UniProtKB-SubCell"/>
</dbReference>
<comment type="similarity">
    <text evidence="10">Belongs to the insect chemoreceptor superfamily. Heteromeric odorant receptor channel (TC 1.A.69) family.</text>
</comment>
<evidence type="ECO:0000256" key="7">
    <source>
        <dbReference type="ARBA" id="ARBA00023136"/>
    </source>
</evidence>
<evidence type="ECO:0000256" key="9">
    <source>
        <dbReference type="ARBA" id="ARBA00023224"/>
    </source>
</evidence>
<feature type="transmembrane region" description="Helical" evidence="10">
    <location>
        <begin position="258"/>
        <end position="282"/>
    </location>
</feature>
<keyword evidence="4 10" id="KW-0812">Transmembrane</keyword>
<evidence type="ECO:0000256" key="4">
    <source>
        <dbReference type="ARBA" id="ARBA00022692"/>
    </source>
</evidence>
<accession>A0A811UDZ2</accession>
<evidence type="ECO:0000256" key="5">
    <source>
        <dbReference type="ARBA" id="ARBA00022725"/>
    </source>
</evidence>
<feature type="transmembrane region" description="Helical" evidence="10">
    <location>
        <begin position="135"/>
        <end position="154"/>
    </location>
</feature>
<keyword evidence="12" id="KW-1185">Reference proteome</keyword>
<evidence type="ECO:0000313" key="12">
    <source>
        <dbReference type="Proteomes" id="UP000606786"/>
    </source>
</evidence>
<feature type="transmembrane region" description="Helical" evidence="10">
    <location>
        <begin position="288"/>
        <end position="309"/>
    </location>
</feature>
<dbReference type="PANTHER" id="PTHR21137">
    <property type="entry name" value="ODORANT RECEPTOR"/>
    <property type="match status" value="1"/>
</dbReference>
<evidence type="ECO:0000256" key="10">
    <source>
        <dbReference type="RuleBase" id="RU351113"/>
    </source>
</evidence>
<protein>
    <recommendedName>
        <fullName evidence="10">Odorant receptor</fullName>
    </recommendedName>
</protein>
<feature type="transmembrane region" description="Helical" evidence="10">
    <location>
        <begin position="174"/>
        <end position="207"/>
    </location>
</feature>
<feature type="transmembrane region" description="Helical" evidence="10">
    <location>
        <begin position="36"/>
        <end position="55"/>
    </location>
</feature>
<evidence type="ECO:0000256" key="8">
    <source>
        <dbReference type="ARBA" id="ARBA00023170"/>
    </source>
</evidence>
<dbReference type="GO" id="GO:0007165">
    <property type="term" value="P:signal transduction"/>
    <property type="evidence" value="ECO:0007669"/>
    <property type="project" value="UniProtKB-KW"/>
</dbReference>
<keyword evidence="5 10" id="KW-0552">Olfaction</keyword>
<dbReference type="PANTHER" id="PTHR21137:SF35">
    <property type="entry name" value="ODORANT RECEPTOR 19A-RELATED"/>
    <property type="match status" value="1"/>
</dbReference>
<evidence type="ECO:0000256" key="6">
    <source>
        <dbReference type="ARBA" id="ARBA00022989"/>
    </source>
</evidence>
<dbReference type="GO" id="GO:0004984">
    <property type="term" value="F:olfactory receptor activity"/>
    <property type="evidence" value="ECO:0007669"/>
    <property type="project" value="InterPro"/>
</dbReference>
<feature type="transmembrane region" description="Helical" evidence="10">
    <location>
        <begin position="368"/>
        <end position="386"/>
    </location>
</feature>
<dbReference type="GO" id="GO:0005549">
    <property type="term" value="F:odorant binding"/>
    <property type="evidence" value="ECO:0007669"/>
    <property type="project" value="InterPro"/>
</dbReference>
<organism evidence="11 12">
    <name type="scientific">Ceratitis capitata</name>
    <name type="common">Mediterranean fruit fly</name>
    <name type="synonym">Tephritis capitata</name>
    <dbReference type="NCBI Taxonomy" id="7213"/>
    <lineage>
        <taxon>Eukaryota</taxon>
        <taxon>Metazoa</taxon>
        <taxon>Ecdysozoa</taxon>
        <taxon>Arthropoda</taxon>
        <taxon>Hexapoda</taxon>
        <taxon>Insecta</taxon>
        <taxon>Pterygota</taxon>
        <taxon>Neoptera</taxon>
        <taxon>Endopterygota</taxon>
        <taxon>Diptera</taxon>
        <taxon>Brachycera</taxon>
        <taxon>Muscomorpha</taxon>
        <taxon>Tephritoidea</taxon>
        <taxon>Tephritidae</taxon>
        <taxon>Ceratitis</taxon>
        <taxon>Ceratitis</taxon>
    </lineage>
</organism>
<reference evidence="11" key="1">
    <citation type="submission" date="2020-11" db="EMBL/GenBank/DDBJ databases">
        <authorList>
            <person name="Whitehead M."/>
        </authorList>
    </citation>
    <scope>NUCLEOTIDE SEQUENCE</scope>
    <source>
        <strain evidence="11">EGII</strain>
    </source>
</reference>
<dbReference type="InterPro" id="IPR004117">
    <property type="entry name" value="7tm6_olfct_rcpt"/>
</dbReference>
<evidence type="ECO:0000313" key="11">
    <source>
        <dbReference type="EMBL" id="CAD6997472.1"/>
    </source>
</evidence>
<comment type="subcellular location">
    <subcellularLocation>
        <location evidence="1 10">Cell membrane</location>
        <topology evidence="1 10">Multi-pass membrane protein</topology>
    </subcellularLocation>
</comment>
<keyword evidence="6 10" id="KW-1133">Transmembrane helix</keyword>
<evidence type="ECO:0000256" key="1">
    <source>
        <dbReference type="ARBA" id="ARBA00004651"/>
    </source>
</evidence>
<dbReference type="EMBL" id="CAJHJT010000012">
    <property type="protein sequence ID" value="CAD6997472.1"/>
    <property type="molecule type" value="Genomic_DNA"/>
</dbReference>
<proteinExistence type="inferred from homology"/>
<evidence type="ECO:0000256" key="3">
    <source>
        <dbReference type="ARBA" id="ARBA00022606"/>
    </source>
</evidence>
<comment type="caution">
    <text evidence="11">The sequence shown here is derived from an EMBL/GenBank/DDBJ whole genome shotgun (WGS) entry which is preliminary data.</text>
</comment>
<dbReference type="Proteomes" id="UP000606786">
    <property type="component" value="Unassembled WGS sequence"/>
</dbReference>
<keyword evidence="8 10" id="KW-0675">Receptor</keyword>